<dbReference type="InterPro" id="IPR036691">
    <property type="entry name" value="Endo/exonu/phosph_ase_sf"/>
</dbReference>
<dbReference type="Pfam" id="PF03372">
    <property type="entry name" value="Exo_endo_phos"/>
    <property type="match status" value="1"/>
</dbReference>
<dbReference type="SUPFAM" id="SSF56219">
    <property type="entry name" value="DNase I-like"/>
    <property type="match status" value="1"/>
</dbReference>
<dbReference type="AlphaFoldDB" id="A0A8K2A711"/>
<proteinExistence type="predicted"/>
<dbReference type="EMBL" id="WVIC01000005">
    <property type="protein sequence ID" value="NCJ05635.1"/>
    <property type="molecule type" value="Genomic_DNA"/>
</dbReference>
<dbReference type="PANTHER" id="PTHR42834">
    <property type="entry name" value="ENDONUCLEASE/EXONUCLEASE/PHOSPHATASE FAMILY PROTEIN (AFU_ORTHOLOGUE AFUA_3G09210)"/>
    <property type="match status" value="1"/>
</dbReference>
<accession>A0A8K2A711</accession>
<keyword evidence="2" id="KW-0540">Nuclease</keyword>
<sequence>MLSRTISFTSFNLYNLNEPNLPMYGNQSGWTPEMVERKVIWSAAMLQRAKADVFGFQELWHIDTLARAMDQAGLVEDYLMIVPKGHSGQGIVCAGAVRRDMLEGDPEWIADFPSAFRLQSKGEDRQTAAMFVEISTFSRPVLHFRVKPRRNQPGIHVYVCHFKSKGPTRVTADAWYRKQPDLYKPHLGAIGAALSTIRRTAEALALRMIVTEATKNTNTPVIVLGDLNDGQESNTLDILTEQPRFLQPLSVGGRDTSLYSAQSLQQLRSLRDVYYTYIHQDIHGSLDHILVSEEFYDNSDQRIWKFDRLDIFNDHLNDESLRKVEGASDHGLVRAQFSFRPAR</sequence>
<comment type="caution">
    <text evidence="2">The sequence shown here is derived from an EMBL/GenBank/DDBJ whole genome shotgun (WGS) entry which is preliminary data.</text>
</comment>
<gene>
    <name evidence="2" type="ORF">GS597_03745</name>
</gene>
<organism evidence="2 3">
    <name type="scientific">Petrachloros mirabilis ULC683</name>
    <dbReference type="NCBI Taxonomy" id="2781853"/>
    <lineage>
        <taxon>Bacteria</taxon>
        <taxon>Bacillati</taxon>
        <taxon>Cyanobacteriota</taxon>
        <taxon>Cyanophyceae</taxon>
        <taxon>Synechococcales</taxon>
        <taxon>Petrachlorosaceae</taxon>
        <taxon>Petrachloros</taxon>
        <taxon>Petrachloros mirabilis</taxon>
    </lineage>
</organism>
<keyword evidence="2" id="KW-0378">Hydrolase</keyword>
<keyword evidence="3" id="KW-1185">Reference proteome</keyword>
<name>A0A8K2A711_9CYAN</name>
<dbReference type="InterPro" id="IPR005135">
    <property type="entry name" value="Endo/exonuclease/phosphatase"/>
</dbReference>
<evidence type="ECO:0000259" key="1">
    <source>
        <dbReference type="Pfam" id="PF03372"/>
    </source>
</evidence>
<dbReference type="Gene3D" id="3.60.10.10">
    <property type="entry name" value="Endonuclease/exonuclease/phosphatase"/>
    <property type="match status" value="1"/>
</dbReference>
<dbReference type="GO" id="GO:0004519">
    <property type="term" value="F:endonuclease activity"/>
    <property type="evidence" value="ECO:0007669"/>
    <property type="project" value="UniProtKB-KW"/>
</dbReference>
<feature type="domain" description="Endonuclease/exonuclease/phosphatase" evidence="1">
    <location>
        <begin position="43"/>
        <end position="330"/>
    </location>
</feature>
<keyword evidence="2" id="KW-0255">Endonuclease</keyword>
<reference evidence="2" key="1">
    <citation type="submission" date="2019-12" db="EMBL/GenBank/DDBJ databases">
        <title>High-Quality draft genome sequences of three cyanobacteria isolated from the limestone walls of the Old Cathedral of Coimbra.</title>
        <authorList>
            <person name="Tiago I."/>
            <person name="Soares F."/>
            <person name="Portugal A."/>
        </authorList>
    </citation>
    <scope>NUCLEOTIDE SEQUENCE [LARGE SCALE GENOMIC DNA]</scope>
    <source>
        <strain evidence="2">C</strain>
    </source>
</reference>
<protein>
    <submittedName>
        <fullName evidence="2">Endonuclease/exonuclease/phosphatase family protein</fullName>
    </submittedName>
</protein>
<dbReference type="RefSeq" id="WP_161824113.1">
    <property type="nucleotide sequence ID" value="NZ_WVIC01000005.1"/>
</dbReference>
<dbReference type="Proteomes" id="UP000607397">
    <property type="component" value="Unassembled WGS sequence"/>
</dbReference>
<dbReference type="PANTHER" id="PTHR42834:SF1">
    <property type="entry name" value="ENDONUCLEASE_EXONUCLEASE_PHOSPHATASE FAMILY PROTEIN (AFU_ORTHOLOGUE AFUA_3G09210)"/>
    <property type="match status" value="1"/>
</dbReference>
<evidence type="ECO:0000313" key="2">
    <source>
        <dbReference type="EMBL" id="NCJ05635.1"/>
    </source>
</evidence>
<evidence type="ECO:0000313" key="3">
    <source>
        <dbReference type="Proteomes" id="UP000607397"/>
    </source>
</evidence>